<comment type="caution">
    <text evidence="10">The sequence shown here is derived from an EMBL/GenBank/DDBJ whole genome shotgun (WGS) entry which is preliminary data.</text>
</comment>
<dbReference type="InterPro" id="IPR009056">
    <property type="entry name" value="Cyt_c-like_dom"/>
</dbReference>
<feature type="domain" description="Cytochrome c" evidence="9">
    <location>
        <begin position="11"/>
        <end position="100"/>
    </location>
</feature>
<feature type="signal peptide" evidence="8">
    <location>
        <begin position="1"/>
        <end position="23"/>
    </location>
</feature>
<keyword evidence="11" id="KW-1185">Reference proteome</keyword>
<proteinExistence type="predicted"/>
<evidence type="ECO:0000256" key="6">
    <source>
        <dbReference type="PROSITE-ProRule" id="PRU00433"/>
    </source>
</evidence>
<evidence type="ECO:0000259" key="9">
    <source>
        <dbReference type="PROSITE" id="PS51007"/>
    </source>
</evidence>
<organism evidence="10 11">
    <name type="scientific">Candidatus Competibacter denitrificans Run_A_D11</name>
    <dbReference type="NCBI Taxonomy" id="1400863"/>
    <lineage>
        <taxon>Bacteria</taxon>
        <taxon>Pseudomonadati</taxon>
        <taxon>Pseudomonadota</taxon>
        <taxon>Gammaproteobacteria</taxon>
        <taxon>Candidatus Competibacteraceae</taxon>
        <taxon>Candidatus Competibacter</taxon>
    </lineage>
</organism>
<keyword evidence="4" id="KW-0249">Electron transport</keyword>
<evidence type="ECO:0000313" key="10">
    <source>
        <dbReference type="EMBL" id="CDI03353.1"/>
    </source>
</evidence>
<name>W6MDS1_9GAMM</name>
<dbReference type="STRING" id="1400863.BN873_470095"/>
<dbReference type="Pfam" id="PF00034">
    <property type="entry name" value="Cytochrom_C"/>
    <property type="match status" value="1"/>
</dbReference>
<keyword evidence="1" id="KW-0813">Transport</keyword>
<dbReference type="PANTHER" id="PTHR33751:SF9">
    <property type="entry name" value="CYTOCHROME C4"/>
    <property type="match status" value="1"/>
</dbReference>
<evidence type="ECO:0000313" key="11">
    <source>
        <dbReference type="Proteomes" id="UP000035760"/>
    </source>
</evidence>
<keyword evidence="3 6" id="KW-0479">Metal-binding</keyword>
<reference evidence="10" key="2">
    <citation type="submission" date="2014-03" db="EMBL/GenBank/DDBJ databases">
        <title>Candidatus Competibacter-lineage genomes retrieved from metagenomes reveal functional metabolic diversity.</title>
        <authorList>
            <person name="McIlroy S.J."/>
            <person name="Albertsen M."/>
            <person name="Andresen E.K."/>
            <person name="Saunders A.M."/>
            <person name="Kristiansen R."/>
            <person name="Stokholm-Bjerregaard M."/>
            <person name="Nielsen K.L."/>
            <person name="Nielsen P.H."/>
        </authorList>
    </citation>
    <scope>NUCLEOTIDE SEQUENCE</scope>
    <source>
        <strain evidence="10">Run_A_D11</strain>
    </source>
</reference>
<evidence type="ECO:0000256" key="5">
    <source>
        <dbReference type="ARBA" id="ARBA00023004"/>
    </source>
</evidence>
<evidence type="ECO:0000256" key="7">
    <source>
        <dbReference type="SAM" id="MobiDB-lite"/>
    </source>
</evidence>
<evidence type="ECO:0000256" key="2">
    <source>
        <dbReference type="ARBA" id="ARBA00022617"/>
    </source>
</evidence>
<dbReference type="EMBL" id="CBTJ020000055">
    <property type="protein sequence ID" value="CDI03353.1"/>
    <property type="molecule type" value="Genomic_DNA"/>
</dbReference>
<dbReference type="PANTHER" id="PTHR33751">
    <property type="entry name" value="CBB3-TYPE CYTOCHROME C OXIDASE SUBUNIT FIXP"/>
    <property type="match status" value="1"/>
</dbReference>
<dbReference type="InterPro" id="IPR036909">
    <property type="entry name" value="Cyt_c-like_dom_sf"/>
</dbReference>
<dbReference type="GO" id="GO:0020037">
    <property type="term" value="F:heme binding"/>
    <property type="evidence" value="ECO:0007669"/>
    <property type="project" value="InterPro"/>
</dbReference>
<dbReference type="GO" id="GO:0046872">
    <property type="term" value="F:metal ion binding"/>
    <property type="evidence" value="ECO:0007669"/>
    <property type="project" value="UniProtKB-KW"/>
</dbReference>
<dbReference type="Proteomes" id="UP000035760">
    <property type="component" value="Unassembled WGS sequence"/>
</dbReference>
<feature type="region of interest" description="Disordered" evidence="7">
    <location>
        <begin position="101"/>
        <end position="126"/>
    </location>
</feature>
<dbReference type="AlphaFoldDB" id="W6MDS1"/>
<dbReference type="InterPro" id="IPR050597">
    <property type="entry name" value="Cytochrome_c_Oxidase_Subunit"/>
</dbReference>
<dbReference type="SUPFAM" id="SSF46626">
    <property type="entry name" value="Cytochrome c"/>
    <property type="match status" value="1"/>
</dbReference>
<keyword evidence="8" id="KW-0732">Signal</keyword>
<dbReference type="RefSeq" id="WP_139031705.1">
    <property type="nucleotide sequence ID" value="NZ_CBTJ020000055.1"/>
</dbReference>
<evidence type="ECO:0000256" key="4">
    <source>
        <dbReference type="ARBA" id="ARBA00022982"/>
    </source>
</evidence>
<sequence length="126" mass="13638">MRRLVLVTSVGLMLAGPPMAVLAQPPAGRLLASQCAQCHGTNGQSVGGIDKLAGESTQEIYQELLEMKYTNKTNDIMHRQAKGYNESQLWLISQYYGSLSNVRGSTSTSQGQESTGKTADDDDKKD</sequence>
<reference evidence="10" key="1">
    <citation type="submission" date="2013-07" db="EMBL/GenBank/DDBJ databases">
        <authorList>
            <person name="McIlroy S."/>
        </authorList>
    </citation>
    <scope>NUCLEOTIDE SEQUENCE [LARGE SCALE GENOMIC DNA]</scope>
    <source>
        <strain evidence="10">Run_A_D11</strain>
    </source>
</reference>
<evidence type="ECO:0000256" key="8">
    <source>
        <dbReference type="SAM" id="SignalP"/>
    </source>
</evidence>
<keyword evidence="2 6" id="KW-0349">Heme</keyword>
<dbReference type="GO" id="GO:0009055">
    <property type="term" value="F:electron transfer activity"/>
    <property type="evidence" value="ECO:0007669"/>
    <property type="project" value="InterPro"/>
</dbReference>
<protein>
    <recommendedName>
        <fullName evidence="9">Cytochrome c domain-containing protein</fullName>
    </recommendedName>
</protein>
<evidence type="ECO:0000256" key="3">
    <source>
        <dbReference type="ARBA" id="ARBA00022723"/>
    </source>
</evidence>
<dbReference type="Gene3D" id="1.10.760.10">
    <property type="entry name" value="Cytochrome c-like domain"/>
    <property type="match status" value="1"/>
</dbReference>
<evidence type="ECO:0000256" key="1">
    <source>
        <dbReference type="ARBA" id="ARBA00022448"/>
    </source>
</evidence>
<dbReference type="OrthoDB" id="188778at2"/>
<feature type="chain" id="PRO_5004880460" description="Cytochrome c domain-containing protein" evidence="8">
    <location>
        <begin position="24"/>
        <end position="126"/>
    </location>
</feature>
<accession>W6MDS1</accession>
<dbReference type="PROSITE" id="PS51007">
    <property type="entry name" value="CYTC"/>
    <property type="match status" value="1"/>
</dbReference>
<keyword evidence="5 6" id="KW-0408">Iron</keyword>
<gene>
    <name evidence="10" type="ORF">BN873_470095</name>
</gene>
<feature type="compositionally biased region" description="Low complexity" evidence="7">
    <location>
        <begin position="104"/>
        <end position="117"/>
    </location>
</feature>